<gene>
    <name evidence="2" type="ORF">AAFH49_21630</name>
</gene>
<keyword evidence="1" id="KW-1133">Transmembrane helix</keyword>
<accession>A0ABU9M202</accession>
<evidence type="ECO:0000313" key="3">
    <source>
        <dbReference type="Proteomes" id="UP001479606"/>
    </source>
</evidence>
<feature type="transmembrane region" description="Helical" evidence="1">
    <location>
        <begin position="39"/>
        <end position="59"/>
    </location>
</feature>
<keyword evidence="3" id="KW-1185">Reference proteome</keyword>
<sequence>MKSLMKSPYVSTMRLLLVTTLMFLAGIVAWWSWTQTGQGGFRYATIGLVIVAAAVAFFGRWKMYGTNRR</sequence>
<feature type="transmembrane region" description="Helical" evidence="1">
    <location>
        <begin position="12"/>
        <end position="33"/>
    </location>
</feature>
<evidence type="ECO:0000256" key="1">
    <source>
        <dbReference type="SAM" id="Phobius"/>
    </source>
</evidence>
<organism evidence="2 3">
    <name type="scientific">Hymenobacter segetis</name>
    <dbReference type="NCBI Taxonomy" id="2025509"/>
    <lineage>
        <taxon>Bacteria</taxon>
        <taxon>Pseudomonadati</taxon>
        <taxon>Bacteroidota</taxon>
        <taxon>Cytophagia</taxon>
        <taxon>Cytophagales</taxon>
        <taxon>Hymenobacteraceae</taxon>
        <taxon>Hymenobacter</taxon>
    </lineage>
</organism>
<dbReference type="Proteomes" id="UP001479606">
    <property type="component" value="Unassembled WGS sequence"/>
</dbReference>
<protein>
    <submittedName>
        <fullName evidence="2">Uncharacterized protein</fullName>
    </submittedName>
</protein>
<dbReference type="RefSeq" id="WP_342301482.1">
    <property type="nucleotide sequence ID" value="NZ_JBCEVZ010000100.1"/>
</dbReference>
<name>A0ABU9M202_9BACT</name>
<evidence type="ECO:0000313" key="2">
    <source>
        <dbReference type="EMBL" id="MEL5996826.1"/>
    </source>
</evidence>
<dbReference type="EMBL" id="JBCEVZ010000100">
    <property type="protein sequence ID" value="MEL5996826.1"/>
    <property type="molecule type" value="Genomic_DNA"/>
</dbReference>
<comment type="caution">
    <text evidence="2">The sequence shown here is derived from an EMBL/GenBank/DDBJ whole genome shotgun (WGS) entry which is preliminary data.</text>
</comment>
<keyword evidence="1" id="KW-0812">Transmembrane</keyword>
<proteinExistence type="predicted"/>
<reference evidence="2 3" key="1">
    <citation type="journal article" date="2018" name="Arch. Microbiol.">
        <title>Hymenobacter segetis sp. nov., isolated from soil.</title>
        <authorList>
            <person name="Ten L.N."/>
            <person name="Lim S.J."/>
            <person name="Kim B.O."/>
            <person name="Kang I.K."/>
            <person name="Jung H.Y."/>
        </authorList>
    </citation>
    <scope>NUCLEOTIDE SEQUENCE [LARGE SCALE GENOMIC DNA]</scope>
    <source>
        <strain evidence="2 3">S7-3-11</strain>
    </source>
</reference>
<keyword evidence="1" id="KW-0472">Membrane</keyword>